<dbReference type="PROSITE" id="PS51782">
    <property type="entry name" value="LYSM"/>
    <property type="match status" value="1"/>
</dbReference>
<dbReference type="Pfam" id="PF01476">
    <property type="entry name" value="LysM"/>
    <property type="match status" value="1"/>
</dbReference>
<dbReference type="EMBL" id="JAKZFC010000002">
    <property type="protein sequence ID" value="MCH7321788.1"/>
    <property type="molecule type" value="Genomic_DNA"/>
</dbReference>
<comment type="caution">
    <text evidence="3">The sequence shown here is derived from an EMBL/GenBank/DDBJ whole genome shotgun (WGS) entry which is preliminary data.</text>
</comment>
<evidence type="ECO:0000313" key="3">
    <source>
        <dbReference type="EMBL" id="MCH7321788.1"/>
    </source>
</evidence>
<gene>
    <name evidence="3" type="ORF">LZ480_07760</name>
</gene>
<feature type="domain" description="LysM" evidence="2">
    <location>
        <begin position="179"/>
        <end position="226"/>
    </location>
</feature>
<sequence>MYNFFMDGVQLPVAPPAMSMKINNKNETITLINEGEVNILKKAGLTNIEFEVEFPNVKYPYAVYPNGFQPASYFLEHLEKLKLSEEPFQFIVNRMKPDGSLLFDTNMTVSLEEYPIDEDAENGFDIKVTISLKQFRPFGTKKLNIKSSSTSSSSASSNTNAKKVTVEKNRATTGKETPKTHTVKTGDTLWAIAKRHLGDGSKYTQLAKLNNLSNPNSIKVGQVIKLG</sequence>
<evidence type="ECO:0000259" key="2">
    <source>
        <dbReference type="PROSITE" id="PS51782"/>
    </source>
</evidence>
<reference evidence="3 4" key="1">
    <citation type="submission" date="2022-03" db="EMBL/GenBank/DDBJ databases">
        <authorList>
            <person name="Jo J.-H."/>
            <person name="Im W.-T."/>
        </authorList>
    </citation>
    <scope>NUCLEOTIDE SEQUENCE [LARGE SCALE GENOMIC DNA]</scope>
    <source>
        <strain evidence="3 4">MA9</strain>
    </source>
</reference>
<name>A0ABS9UCU2_9BACL</name>
<feature type="region of interest" description="Disordered" evidence="1">
    <location>
        <begin position="144"/>
        <end position="182"/>
    </location>
</feature>
<dbReference type="InterPro" id="IPR018392">
    <property type="entry name" value="LysM"/>
</dbReference>
<dbReference type="SUPFAM" id="SSF54106">
    <property type="entry name" value="LysM domain"/>
    <property type="match status" value="1"/>
</dbReference>
<keyword evidence="4" id="KW-1185">Reference proteome</keyword>
<protein>
    <submittedName>
        <fullName evidence="3">LysM peptidoglycan-binding domain-containing protein</fullName>
    </submittedName>
</protein>
<proteinExistence type="predicted"/>
<dbReference type="SMART" id="SM00257">
    <property type="entry name" value="LysM"/>
    <property type="match status" value="1"/>
</dbReference>
<dbReference type="Proteomes" id="UP001316087">
    <property type="component" value="Unassembled WGS sequence"/>
</dbReference>
<organism evidence="3 4">
    <name type="scientific">Solibacillus palustris</name>
    <dbReference type="NCBI Taxonomy" id="2908203"/>
    <lineage>
        <taxon>Bacteria</taxon>
        <taxon>Bacillati</taxon>
        <taxon>Bacillota</taxon>
        <taxon>Bacilli</taxon>
        <taxon>Bacillales</taxon>
        <taxon>Caryophanaceae</taxon>
        <taxon>Solibacillus</taxon>
    </lineage>
</organism>
<dbReference type="PANTHER" id="PTHR34700">
    <property type="entry name" value="POTASSIUM BINDING PROTEIN KBP"/>
    <property type="match status" value="1"/>
</dbReference>
<dbReference type="InterPro" id="IPR036779">
    <property type="entry name" value="LysM_dom_sf"/>
</dbReference>
<dbReference type="InterPro" id="IPR052196">
    <property type="entry name" value="Bact_Kbp"/>
</dbReference>
<dbReference type="Gene3D" id="3.10.350.10">
    <property type="entry name" value="LysM domain"/>
    <property type="match status" value="1"/>
</dbReference>
<accession>A0ABS9UCU2</accession>
<dbReference type="RefSeq" id="WP_241368842.1">
    <property type="nucleotide sequence ID" value="NZ_JAKZFC010000002.1"/>
</dbReference>
<dbReference type="PANTHER" id="PTHR34700:SF4">
    <property type="entry name" value="PHAGE-LIKE ELEMENT PBSX PROTEIN XKDP"/>
    <property type="match status" value="1"/>
</dbReference>
<evidence type="ECO:0000256" key="1">
    <source>
        <dbReference type="SAM" id="MobiDB-lite"/>
    </source>
</evidence>
<evidence type="ECO:0000313" key="4">
    <source>
        <dbReference type="Proteomes" id="UP001316087"/>
    </source>
</evidence>
<dbReference type="CDD" id="cd00118">
    <property type="entry name" value="LysM"/>
    <property type="match status" value="1"/>
</dbReference>
<feature type="compositionally biased region" description="Low complexity" evidence="1">
    <location>
        <begin position="147"/>
        <end position="161"/>
    </location>
</feature>